<evidence type="ECO:0000313" key="3">
    <source>
        <dbReference type="EMBL" id="OMF51802.1"/>
    </source>
</evidence>
<sequence length="80" mass="9664">MVIILLIYALELVAFLLLLWVSWRFFDKRYRRRDDSGGSRDIMNGSFTPTSEVFIDPKDGHKYQVYYNHRTGEREYIRLD</sequence>
<protein>
    <recommendedName>
        <fullName evidence="6">HD family phosphohydrolase</fullName>
    </recommendedName>
</protein>
<dbReference type="AlphaFoldDB" id="A0A1R1EJ60"/>
<reference evidence="3 4" key="1">
    <citation type="submission" date="2016-11" db="EMBL/GenBank/DDBJ databases">
        <title>Paenibacillus species isolates.</title>
        <authorList>
            <person name="Beno S.M."/>
        </authorList>
    </citation>
    <scope>NUCLEOTIDE SEQUENCE [LARGE SCALE GENOMIC DNA]</scope>
    <source>
        <strain evidence="3 4">FSL R5-0378</strain>
    </source>
</reference>
<reference evidence="2 5" key="2">
    <citation type="submission" date="2020-08" db="EMBL/GenBank/DDBJ databases">
        <title>Genomic Encyclopedia of Type Strains, Phase III (KMG-III): the genomes of soil and plant-associated and newly described type strains.</title>
        <authorList>
            <person name="Whitman W."/>
        </authorList>
    </citation>
    <scope>NUCLEOTIDE SEQUENCE [LARGE SCALE GENOMIC DNA]</scope>
    <source>
        <strain evidence="2 5">CECT 5831</strain>
    </source>
</reference>
<accession>A0A1R1EJ60</accession>
<evidence type="ECO:0008006" key="6">
    <source>
        <dbReference type="Google" id="ProtNLM"/>
    </source>
</evidence>
<dbReference type="Proteomes" id="UP000517523">
    <property type="component" value="Unassembled WGS sequence"/>
</dbReference>
<feature type="transmembrane region" description="Helical" evidence="1">
    <location>
        <begin position="6"/>
        <end position="26"/>
    </location>
</feature>
<evidence type="ECO:0000256" key="1">
    <source>
        <dbReference type="SAM" id="Phobius"/>
    </source>
</evidence>
<keyword evidence="4" id="KW-1185">Reference proteome</keyword>
<proteinExistence type="predicted"/>
<evidence type="ECO:0000313" key="2">
    <source>
        <dbReference type="EMBL" id="MBB3129354.1"/>
    </source>
</evidence>
<gene>
    <name evidence="3" type="ORF">BK138_23440</name>
    <name evidence="2" type="ORF">FHS19_004029</name>
</gene>
<dbReference type="EMBL" id="MRTP01000008">
    <property type="protein sequence ID" value="OMF51802.1"/>
    <property type="molecule type" value="Genomic_DNA"/>
</dbReference>
<keyword evidence="1" id="KW-0472">Membrane</keyword>
<dbReference type="STRING" id="297318.BK138_23440"/>
<dbReference type="RefSeq" id="WP_076173228.1">
    <property type="nucleotide sequence ID" value="NZ_JACHXJ010000003.1"/>
</dbReference>
<organism evidence="3 4">
    <name type="scientific">Paenibacillus rhizosphaerae</name>
    <dbReference type="NCBI Taxonomy" id="297318"/>
    <lineage>
        <taxon>Bacteria</taxon>
        <taxon>Bacillati</taxon>
        <taxon>Bacillota</taxon>
        <taxon>Bacilli</taxon>
        <taxon>Bacillales</taxon>
        <taxon>Paenibacillaceae</taxon>
        <taxon>Paenibacillus</taxon>
    </lineage>
</organism>
<evidence type="ECO:0000313" key="4">
    <source>
        <dbReference type="Proteomes" id="UP000187172"/>
    </source>
</evidence>
<name>A0A1R1EJ60_9BACL</name>
<evidence type="ECO:0000313" key="5">
    <source>
        <dbReference type="Proteomes" id="UP000517523"/>
    </source>
</evidence>
<keyword evidence="1" id="KW-1133">Transmembrane helix</keyword>
<keyword evidence="1" id="KW-0812">Transmembrane</keyword>
<dbReference type="Proteomes" id="UP000187172">
    <property type="component" value="Unassembled WGS sequence"/>
</dbReference>
<comment type="caution">
    <text evidence="3">The sequence shown here is derived from an EMBL/GenBank/DDBJ whole genome shotgun (WGS) entry which is preliminary data.</text>
</comment>
<dbReference type="EMBL" id="JACHXJ010000003">
    <property type="protein sequence ID" value="MBB3129354.1"/>
    <property type="molecule type" value="Genomic_DNA"/>
</dbReference>